<feature type="transmembrane region" description="Helical" evidence="1">
    <location>
        <begin position="112"/>
        <end position="133"/>
    </location>
</feature>
<proteinExistence type="predicted"/>
<keyword evidence="1" id="KW-1133">Transmembrane helix</keyword>
<sequence length="362" mass="40452">MPFAGYVNSPPRELDIGDWTAIRHILIFIRASNKTLESAHKITVATYLKRHLCSQLDATSVSMSSSISEAYQLQSVKYIYVACLPVLALEYCNTFEEEVKLIWRSRWSLAKVLFLCSRYNMFAASIPTLILTVGPAIPSTKCKQINLASAVLGVTSIVVAEAILLLRTIAIWPSCKTFRYCLVSLYLAVIISMLVSTFIYVNSLEFVSEPGLLGCNPVTHPDSIAYALVIVSYVIFHETIILTLLVYRIITLFRHTTNPLLRTLYTDGIGFYLCMLALSIANVIAFATFPAGLKPVLDVVYYTVHSVLSCRIILHLRAVNVDAVTRTLNPPSQSLQFARVVRQCHRIEAFRCESRTGDIPMV</sequence>
<feature type="transmembrane region" description="Helical" evidence="1">
    <location>
        <begin position="145"/>
        <end position="166"/>
    </location>
</feature>
<evidence type="ECO:0000313" key="3">
    <source>
        <dbReference type="EMBL" id="EGO26098.1"/>
    </source>
</evidence>
<dbReference type="InterPro" id="IPR045340">
    <property type="entry name" value="DUF6533"/>
</dbReference>
<keyword evidence="1" id="KW-0472">Membrane</keyword>
<keyword evidence="1" id="KW-0812">Transmembrane</keyword>
<dbReference type="Pfam" id="PF20151">
    <property type="entry name" value="DUF6533"/>
    <property type="match status" value="1"/>
</dbReference>
<protein>
    <recommendedName>
        <fullName evidence="2">DUF6533 domain-containing protein</fullName>
    </recommendedName>
</protein>
<dbReference type="EMBL" id="GL945432">
    <property type="protein sequence ID" value="EGO26098.1"/>
    <property type="molecule type" value="Genomic_DNA"/>
</dbReference>
<dbReference type="GeneID" id="18818434"/>
<dbReference type="Proteomes" id="UP000008064">
    <property type="component" value="Unassembled WGS sequence"/>
</dbReference>
<dbReference type="OrthoDB" id="2692685at2759"/>
<dbReference type="HOGENOM" id="CLU_065426_0_0_1"/>
<name>F8NQG8_SERL9</name>
<organism>
    <name type="scientific">Serpula lacrymans var. lacrymans (strain S7.9)</name>
    <name type="common">Dry rot fungus</name>
    <dbReference type="NCBI Taxonomy" id="578457"/>
    <lineage>
        <taxon>Eukaryota</taxon>
        <taxon>Fungi</taxon>
        <taxon>Dikarya</taxon>
        <taxon>Basidiomycota</taxon>
        <taxon>Agaricomycotina</taxon>
        <taxon>Agaricomycetes</taxon>
        <taxon>Agaricomycetidae</taxon>
        <taxon>Boletales</taxon>
        <taxon>Coniophorineae</taxon>
        <taxon>Serpulaceae</taxon>
        <taxon>Serpula</taxon>
    </lineage>
</organism>
<feature type="transmembrane region" description="Helical" evidence="1">
    <location>
        <begin position="178"/>
        <end position="203"/>
    </location>
</feature>
<dbReference type="RefSeq" id="XP_007316271.1">
    <property type="nucleotide sequence ID" value="XM_007316209.1"/>
</dbReference>
<accession>F8NQG8</accession>
<dbReference type="KEGG" id="sla:SERLADRAFT_462786"/>
<gene>
    <name evidence="3" type="ORF">SERLADRAFT_462786</name>
</gene>
<feature type="transmembrane region" description="Helical" evidence="1">
    <location>
        <begin position="271"/>
        <end position="293"/>
    </location>
</feature>
<feature type="transmembrane region" description="Helical" evidence="1">
    <location>
        <begin position="223"/>
        <end position="250"/>
    </location>
</feature>
<feature type="domain" description="DUF6533" evidence="2">
    <location>
        <begin position="78"/>
        <end position="122"/>
    </location>
</feature>
<dbReference type="AlphaFoldDB" id="F8NQG8"/>
<reference evidence="3" key="1">
    <citation type="submission" date="2011-04" db="EMBL/GenBank/DDBJ databases">
        <title>Evolution of plant cell wall degrading machinery underlies the functional diversity of forest fungi.</title>
        <authorList>
            <consortium name="US DOE Joint Genome Institute (JGI-PGF)"/>
            <person name="Eastwood D.C."/>
            <person name="Floudas D."/>
            <person name="Binder M."/>
            <person name="Majcherczyk A."/>
            <person name="Schneider P."/>
            <person name="Aerts A."/>
            <person name="Asiegbu F.O."/>
            <person name="Baker S.E."/>
            <person name="Barry K."/>
            <person name="Bendiksby M."/>
            <person name="Blumentritt M."/>
            <person name="Coutinho P.M."/>
            <person name="Cullen D."/>
            <person name="Cullen D."/>
            <person name="Gathman A."/>
            <person name="Goodell B."/>
            <person name="Henrissat B."/>
            <person name="Ihrmark K."/>
            <person name="Kauserud H."/>
            <person name="Kohler A."/>
            <person name="LaButti K."/>
            <person name="Lapidus A."/>
            <person name="Lavin J.L."/>
            <person name="Lee Y.-H."/>
            <person name="Lindquist E."/>
            <person name="Lilly W."/>
            <person name="Lucas S."/>
            <person name="Morin E."/>
            <person name="Murat C."/>
            <person name="Oguiza J.A."/>
            <person name="Park J."/>
            <person name="Pisabarro A.G."/>
            <person name="Riley R."/>
            <person name="Rosling A."/>
            <person name="Salamov A."/>
            <person name="Schmidt O."/>
            <person name="Schmutz J."/>
            <person name="Skrede I."/>
            <person name="Stenlid J."/>
            <person name="Wiebenga A."/>
            <person name="Xie X."/>
            <person name="Kues U."/>
            <person name="Hibbett D.S."/>
            <person name="Hoffmeister D."/>
            <person name="Hogberg N."/>
            <person name="Martin F."/>
            <person name="Grigoriev I.V."/>
            <person name="Watkinson S.C."/>
        </authorList>
    </citation>
    <scope>NUCLEOTIDE SEQUENCE</scope>
    <source>
        <strain evidence="3">S7.9</strain>
    </source>
</reference>
<evidence type="ECO:0000259" key="2">
    <source>
        <dbReference type="Pfam" id="PF20151"/>
    </source>
</evidence>
<evidence type="ECO:0000256" key="1">
    <source>
        <dbReference type="SAM" id="Phobius"/>
    </source>
</evidence>